<evidence type="ECO:0000256" key="2">
    <source>
        <dbReference type="ARBA" id="ARBA00007362"/>
    </source>
</evidence>
<feature type="transmembrane region" description="Helical" evidence="6">
    <location>
        <begin position="251"/>
        <end position="270"/>
    </location>
</feature>
<evidence type="ECO:0000256" key="1">
    <source>
        <dbReference type="ARBA" id="ARBA00004141"/>
    </source>
</evidence>
<feature type="transmembrane region" description="Helical" evidence="6">
    <location>
        <begin position="188"/>
        <end position="207"/>
    </location>
</feature>
<comment type="similarity">
    <text evidence="2">Belongs to the EamA transporter family.</text>
</comment>
<dbReference type="Pfam" id="PF00892">
    <property type="entry name" value="EamA"/>
    <property type="match status" value="2"/>
</dbReference>
<name>A0ABT8RV06_9FLAO</name>
<accession>A0ABT8RV06</accession>
<comment type="subcellular location">
    <subcellularLocation>
        <location evidence="1">Membrane</location>
        <topology evidence="1">Multi-pass membrane protein</topology>
    </subcellularLocation>
</comment>
<feature type="domain" description="EamA" evidence="7">
    <location>
        <begin position="12"/>
        <end position="143"/>
    </location>
</feature>
<feature type="transmembrane region" description="Helical" evidence="6">
    <location>
        <begin position="126"/>
        <end position="143"/>
    </location>
</feature>
<keyword evidence="3 6" id="KW-0812">Transmembrane</keyword>
<feature type="transmembrane region" description="Helical" evidence="6">
    <location>
        <begin position="155"/>
        <end position="176"/>
    </location>
</feature>
<evidence type="ECO:0000256" key="5">
    <source>
        <dbReference type="ARBA" id="ARBA00023136"/>
    </source>
</evidence>
<dbReference type="PANTHER" id="PTHR32322:SF2">
    <property type="entry name" value="EAMA DOMAIN-CONTAINING PROTEIN"/>
    <property type="match status" value="1"/>
</dbReference>
<keyword evidence="9" id="KW-1185">Reference proteome</keyword>
<feature type="domain" description="EamA" evidence="7">
    <location>
        <begin position="156"/>
        <end position="293"/>
    </location>
</feature>
<evidence type="ECO:0000313" key="9">
    <source>
        <dbReference type="Proteomes" id="UP001168579"/>
    </source>
</evidence>
<dbReference type="InterPro" id="IPR037185">
    <property type="entry name" value="EmrE-like"/>
</dbReference>
<reference evidence="8" key="2">
    <citation type="submission" date="2023-06" db="EMBL/GenBank/DDBJ databases">
        <authorList>
            <person name="Lucena T."/>
            <person name="Sun Q."/>
        </authorList>
    </citation>
    <scope>NUCLEOTIDE SEQUENCE</scope>
    <source>
        <strain evidence="8">CECT 8869</strain>
    </source>
</reference>
<comment type="caution">
    <text evidence="8">The sequence shown here is derived from an EMBL/GenBank/DDBJ whole genome shotgun (WGS) entry which is preliminary data.</text>
</comment>
<feature type="transmembrane region" description="Helical" evidence="6">
    <location>
        <begin position="219"/>
        <end position="239"/>
    </location>
</feature>
<keyword evidence="5 6" id="KW-0472">Membrane</keyword>
<evidence type="ECO:0000259" key="7">
    <source>
        <dbReference type="Pfam" id="PF00892"/>
    </source>
</evidence>
<sequence length="311" mass="34611">MAKLQRNTVLVVLSFFAIYFIWGSTYLWNKIAVTELPAFMLAGIRFLTAGSLIFIISKILGLSLGITKTQFKNTFIAGFLFLTFGNGVVVWALKFVDSGFAALEVSAQPLVVLLMMRVLQGKKIQPMSVIGVILGITGIFLLVGQKQIITQEGAVLGMFLIFICMLSWSYGSLFVGKADLPQNFFVNTGYQMLTSGFSLIIISFLLGENWSWPSQWSIPVLWSMLLLIIFGSIVTFTAFNYLLRFVSPEKVATSSYVNPIIAMVLGWYFLNEQITLQSIVASILLLTGVYFINSKKSLTIFSRFSGKKIPK</sequence>
<organism evidence="8 9">
    <name type="scientific">Maribacter confluentis</name>
    <dbReference type="NCBI Taxonomy" id="1656093"/>
    <lineage>
        <taxon>Bacteria</taxon>
        <taxon>Pseudomonadati</taxon>
        <taxon>Bacteroidota</taxon>
        <taxon>Flavobacteriia</taxon>
        <taxon>Flavobacteriales</taxon>
        <taxon>Flavobacteriaceae</taxon>
        <taxon>Maribacter</taxon>
    </lineage>
</organism>
<keyword evidence="4 6" id="KW-1133">Transmembrane helix</keyword>
<reference evidence="8" key="1">
    <citation type="journal article" date="2014" name="Int. J. Syst. Evol. Microbiol.">
        <title>Complete genome of a new Firmicutes species belonging to the dominant human colonic microbiota ('Ruminococcus bicirculans') reveals two chromosomes and a selective capacity to utilize plant glucans.</title>
        <authorList>
            <consortium name="NISC Comparative Sequencing Program"/>
            <person name="Wegmann U."/>
            <person name="Louis P."/>
            <person name="Goesmann A."/>
            <person name="Henrissat B."/>
            <person name="Duncan S.H."/>
            <person name="Flint H.J."/>
        </authorList>
    </citation>
    <scope>NUCLEOTIDE SEQUENCE</scope>
    <source>
        <strain evidence="8">CECT 8869</strain>
    </source>
</reference>
<feature type="transmembrane region" description="Helical" evidence="6">
    <location>
        <begin position="74"/>
        <end position="93"/>
    </location>
</feature>
<protein>
    <submittedName>
        <fullName evidence="8">EamA family transporter</fullName>
    </submittedName>
</protein>
<feature type="transmembrane region" description="Helical" evidence="6">
    <location>
        <begin position="276"/>
        <end position="293"/>
    </location>
</feature>
<dbReference type="EMBL" id="JAUKUC010000001">
    <property type="protein sequence ID" value="MDO1514761.1"/>
    <property type="molecule type" value="Genomic_DNA"/>
</dbReference>
<gene>
    <name evidence="8" type="ORF">Q2T41_19065</name>
</gene>
<evidence type="ECO:0000256" key="4">
    <source>
        <dbReference type="ARBA" id="ARBA00022989"/>
    </source>
</evidence>
<dbReference type="InterPro" id="IPR050638">
    <property type="entry name" value="AA-Vitamin_Transporters"/>
</dbReference>
<feature type="transmembrane region" description="Helical" evidence="6">
    <location>
        <begin position="40"/>
        <end position="62"/>
    </location>
</feature>
<dbReference type="Proteomes" id="UP001168579">
    <property type="component" value="Unassembled WGS sequence"/>
</dbReference>
<dbReference type="RefSeq" id="WP_304437375.1">
    <property type="nucleotide sequence ID" value="NZ_JAUKUC010000001.1"/>
</dbReference>
<proteinExistence type="inferred from homology"/>
<dbReference type="SUPFAM" id="SSF103481">
    <property type="entry name" value="Multidrug resistance efflux transporter EmrE"/>
    <property type="match status" value="2"/>
</dbReference>
<dbReference type="PANTHER" id="PTHR32322">
    <property type="entry name" value="INNER MEMBRANE TRANSPORTER"/>
    <property type="match status" value="1"/>
</dbReference>
<feature type="transmembrane region" description="Helical" evidence="6">
    <location>
        <begin position="99"/>
        <end position="119"/>
    </location>
</feature>
<dbReference type="InterPro" id="IPR000620">
    <property type="entry name" value="EamA_dom"/>
</dbReference>
<feature type="transmembrane region" description="Helical" evidence="6">
    <location>
        <begin position="7"/>
        <end position="28"/>
    </location>
</feature>
<evidence type="ECO:0000256" key="3">
    <source>
        <dbReference type="ARBA" id="ARBA00022692"/>
    </source>
</evidence>
<evidence type="ECO:0000256" key="6">
    <source>
        <dbReference type="SAM" id="Phobius"/>
    </source>
</evidence>
<evidence type="ECO:0000313" key="8">
    <source>
        <dbReference type="EMBL" id="MDO1514761.1"/>
    </source>
</evidence>